<reference evidence="2" key="1">
    <citation type="journal article" date="2022" name="bioRxiv">
        <title>Sequencing and chromosome-scale assembly of the giantPleurodeles waltlgenome.</title>
        <authorList>
            <person name="Brown T."/>
            <person name="Elewa A."/>
            <person name="Iarovenko S."/>
            <person name="Subramanian E."/>
            <person name="Araus A.J."/>
            <person name="Petzold A."/>
            <person name="Susuki M."/>
            <person name="Suzuki K.-i.T."/>
            <person name="Hayashi T."/>
            <person name="Toyoda A."/>
            <person name="Oliveira C."/>
            <person name="Osipova E."/>
            <person name="Leigh N.D."/>
            <person name="Simon A."/>
            <person name="Yun M.H."/>
        </authorList>
    </citation>
    <scope>NUCLEOTIDE SEQUENCE</scope>
    <source>
        <strain evidence="2">20211129_DDA</strain>
        <tissue evidence="2">Liver</tissue>
    </source>
</reference>
<evidence type="ECO:0000313" key="3">
    <source>
        <dbReference type="Proteomes" id="UP001066276"/>
    </source>
</evidence>
<sequence length="71" mass="7492">MARGVLSSSDCVTLGEGLKVAGCLSVEGLKVSVTEFSSKPFLAPTRSAMPRESLRSEKAPQSRHVAPLVHP</sequence>
<gene>
    <name evidence="2" type="ORF">NDU88_000113</name>
</gene>
<feature type="region of interest" description="Disordered" evidence="1">
    <location>
        <begin position="42"/>
        <end position="71"/>
    </location>
</feature>
<dbReference type="Proteomes" id="UP001066276">
    <property type="component" value="Chromosome 7"/>
</dbReference>
<evidence type="ECO:0000313" key="2">
    <source>
        <dbReference type="EMBL" id="KAJ1121592.1"/>
    </source>
</evidence>
<organism evidence="2 3">
    <name type="scientific">Pleurodeles waltl</name>
    <name type="common">Iberian ribbed newt</name>
    <dbReference type="NCBI Taxonomy" id="8319"/>
    <lineage>
        <taxon>Eukaryota</taxon>
        <taxon>Metazoa</taxon>
        <taxon>Chordata</taxon>
        <taxon>Craniata</taxon>
        <taxon>Vertebrata</taxon>
        <taxon>Euteleostomi</taxon>
        <taxon>Amphibia</taxon>
        <taxon>Batrachia</taxon>
        <taxon>Caudata</taxon>
        <taxon>Salamandroidea</taxon>
        <taxon>Salamandridae</taxon>
        <taxon>Pleurodelinae</taxon>
        <taxon>Pleurodeles</taxon>
    </lineage>
</organism>
<name>A0AAV7P313_PLEWA</name>
<dbReference type="AlphaFoldDB" id="A0AAV7P313"/>
<protein>
    <submittedName>
        <fullName evidence="2">Uncharacterized protein</fullName>
    </submittedName>
</protein>
<keyword evidence="3" id="KW-1185">Reference proteome</keyword>
<evidence type="ECO:0000256" key="1">
    <source>
        <dbReference type="SAM" id="MobiDB-lite"/>
    </source>
</evidence>
<proteinExistence type="predicted"/>
<accession>A0AAV7P313</accession>
<dbReference type="EMBL" id="JANPWB010000011">
    <property type="protein sequence ID" value="KAJ1121592.1"/>
    <property type="molecule type" value="Genomic_DNA"/>
</dbReference>
<comment type="caution">
    <text evidence="2">The sequence shown here is derived from an EMBL/GenBank/DDBJ whole genome shotgun (WGS) entry which is preliminary data.</text>
</comment>